<keyword evidence="2" id="KW-1185">Reference proteome</keyword>
<reference evidence="1 2" key="1">
    <citation type="submission" date="2019-03" db="EMBL/GenBank/DDBJ databases">
        <title>First draft genome of Liparis tanakae, snailfish: a comprehensive survey of snailfish specific genes.</title>
        <authorList>
            <person name="Kim W."/>
            <person name="Song I."/>
            <person name="Jeong J.-H."/>
            <person name="Kim D."/>
            <person name="Kim S."/>
            <person name="Ryu S."/>
            <person name="Song J.Y."/>
            <person name="Lee S.K."/>
        </authorList>
    </citation>
    <scope>NUCLEOTIDE SEQUENCE [LARGE SCALE GENOMIC DNA]</scope>
    <source>
        <tissue evidence="1">Muscle</tissue>
    </source>
</reference>
<dbReference type="Proteomes" id="UP000314294">
    <property type="component" value="Unassembled WGS sequence"/>
</dbReference>
<comment type="caution">
    <text evidence="1">The sequence shown here is derived from an EMBL/GenBank/DDBJ whole genome shotgun (WGS) entry which is preliminary data.</text>
</comment>
<gene>
    <name evidence="1" type="ORF">EYF80_021199</name>
</gene>
<evidence type="ECO:0000313" key="1">
    <source>
        <dbReference type="EMBL" id="TNN68553.1"/>
    </source>
</evidence>
<evidence type="ECO:0000313" key="2">
    <source>
        <dbReference type="Proteomes" id="UP000314294"/>
    </source>
</evidence>
<dbReference type="EMBL" id="SRLO01000188">
    <property type="protein sequence ID" value="TNN68553.1"/>
    <property type="molecule type" value="Genomic_DNA"/>
</dbReference>
<organism evidence="1 2">
    <name type="scientific">Liparis tanakae</name>
    <name type="common">Tanaka's snailfish</name>
    <dbReference type="NCBI Taxonomy" id="230148"/>
    <lineage>
        <taxon>Eukaryota</taxon>
        <taxon>Metazoa</taxon>
        <taxon>Chordata</taxon>
        <taxon>Craniata</taxon>
        <taxon>Vertebrata</taxon>
        <taxon>Euteleostomi</taxon>
        <taxon>Actinopterygii</taxon>
        <taxon>Neopterygii</taxon>
        <taxon>Teleostei</taxon>
        <taxon>Neoteleostei</taxon>
        <taxon>Acanthomorphata</taxon>
        <taxon>Eupercaria</taxon>
        <taxon>Perciformes</taxon>
        <taxon>Cottioidei</taxon>
        <taxon>Cottales</taxon>
        <taxon>Liparidae</taxon>
        <taxon>Liparis</taxon>
    </lineage>
</organism>
<sequence length="227" mass="25002">MLSSLPPPFLHHPIYTSHVGDKEPRGPAHLVAVHRPRFGRRRRRSDRLRCRLEQLLLLGDLRAAERLPGLRRLPGDGGRRPEPGGRRALPAVPVLGVEAADGGVVARDGQGASVHHLANQHGFLGEDDLGLLVGQRQIRLLVGEPTQLHQAADRVMRRLGGPSGAHPSFTLRPYCWTKSDVSSALRNISIRTMSSTGNAVDLGPTVWAMFKMLKAFARTWTHRHAQI</sequence>
<accession>A0A4Z2HUC2</accession>
<dbReference type="AlphaFoldDB" id="A0A4Z2HUC2"/>
<name>A0A4Z2HUC2_9TELE</name>
<proteinExistence type="predicted"/>
<protein>
    <submittedName>
        <fullName evidence="1">Uncharacterized protein</fullName>
    </submittedName>
</protein>